<dbReference type="RefSeq" id="WP_285605793.1">
    <property type="nucleotide sequence ID" value="NZ_BSDC01000001.1"/>
</dbReference>
<keyword evidence="6" id="KW-0349">Heme</keyword>
<evidence type="ECO:0000256" key="6">
    <source>
        <dbReference type="RuleBase" id="RU000370"/>
    </source>
</evidence>
<keyword evidence="4 7" id="KW-1133">Transmembrane helix</keyword>
<dbReference type="PANTHER" id="PTHR10422:SF18">
    <property type="entry name" value="CYTOCHROME C OXIDASE SUBUNIT 1"/>
    <property type="match status" value="1"/>
</dbReference>
<keyword evidence="6" id="KW-0249">Electron transport</keyword>
<dbReference type="EMBL" id="BSDC01000001">
    <property type="protein sequence ID" value="GLH65703.1"/>
    <property type="molecule type" value="Genomic_DNA"/>
</dbReference>
<feature type="transmembrane region" description="Helical" evidence="7">
    <location>
        <begin position="393"/>
        <end position="413"/>
    </location>
</feature>
<dbReference type="InterPro" id="IPR023615">
    <property type="entry name" value="Cyt_c_Oxase_su1_BS"/>
</dbReference>
<keyword evidence="5 7" id="KW-0472">Membrane</keyword>
<evidence type="ECO:0000256" key="5">
    <source>
        <dbReference type="ARBA" id="ARBA00023136"/>
    </source>
</evidence>
<dbReference type="Gene3D" id="1.20.210.10">
    <property type="entry name" value="Cytochrome c oxidase-like, subunit I domain"/>
    <property type="match status" value="1"/>
</dbReference>
<feature type="transmembrane region" description="Helical" evidence="7">
    <location>
        <begin position="472"/>
        <end position="493"/>
    </location>
</feature>
<reference evidence="9" key="1">
    <citation type="journal article" date="2023" name="Antonie Van Leeuwenhoek">
        <title>Mesoterricola silvestris gen. nov., sp. nov., Mesoterricola sediminis sp. nov., Geothrix oryzae sp. nov., Geothrix edaphica sp. nov., Geothrix rubra sp. nov., and Geothrix limicola sp. nov., six novel members of Acidobacteriota isolated from soils.</title>
        <authorList>
            <person name="Itoh H."/>
            <person name="Sugisawa Y."/>
            <person name="Mise K."/>
            <person name="Xu Z."/>
            <person name="Kuniyasu M."/>
            <person name="Ushijima N."/>
            <person name="Kawano K."/>
            <person name="Kobayashi E."/>
            <person name="Shiratori Y."/>
            <person name="Masuda Y."/>
            <person name="Senoo K."/>
        </authorList>
    </citation>
    <scope>NUCLEOTIDE SEQUENCE</scope>
    <source>
        <strain evidence="9">Red802</strain>
    </source>
</reference>
<proteinExistence type="inferred from homology"/>
<evidence type="ECO:0000256" key="3">
    <source>
        <dbReference type="ARBA" id="ARBA00022692"/>
    </source>
</evidence>
<feature type="transmembrane region" description="Helical" evidence="7">
    <location>
        <begin position="354"/>
        <end position="373"/>
    </location>
</feature>
<feature type="transmembrane region" description="Helical" evidence="7">
    <location>
        <begin position="203"/>
        <end position="232"/>
    </location>
</feature>
<comment type="similarity">
    <text evidence="6">Belongs to the heme-copper respiratory oxidase family.</text>
</comment>
<dbReference type="PRINTS" id="PR01165">
    <property type="entry name" value="CYCOXIDASEI"/>
</dbReference>
<feature type="transmembrane region" description="Helical" evidence="7">
    <location>
        <begin position="284"/>
        <end position="304"/>
    </location>
</feature>
<feature type="transmembrane region" description="Helical" evidence="7">
    <location>
        <begin position="160"/>
        <end position="182"/>
    </location>
</feature>
<comment type="caution">
    <text evidence="9">The sequence shown here is derived from an EMBL/GenBank/DDBJ whole genome shotgun (WGS) entry which is preliminary data.</text>
</comment>
<feature type="transmembrane region" description="Helical" evidence="7">
    <location>
        <begin position="79"/>
        <end position="106"/>
    </location>
</feature>
<feature type="transmembrane region" description="Helical" evidence="7">
    <location>
        <begin position="425"/>
        <end position="452"/>
    </location>
</feature>
<keyword evidence="6" id="KW-0813">Transport</keyword>
<feature type="transmembrane region" description="Helical" evidence="7">
    <location>
        <begin position="37"/>
        <end position="59"/>
    </location>
</feature>
<comment type="subcellular location">
    <subcellularLocation>
        <location evidence="1">Membrane</location>
        <topology evidence="1">Multi-pass membrane protein</topology>
    </subcellularLocation>
</comment>
<dbReference type="InterPro" id="IPR023616">
    <property type="entry name" value="Cyt_c_oxase-like_su1_dom"/>
</dbReference>
<accession>A0ABQ5PTE9</accession>
<dbReference type="Pfam" id="PF00115">
    <property type="entry name" value="COX1"/>
    <property type="match status" value="1"/>
</dbReference>
<keyword evidence="2 6" id="KW-0679">Respiratory chain</keyword>
<name>A0ABQ5PTE9_9BACT</name>
<feature type="transmembrane region" description="Helical" evidence="7">
    <location>
        <begin position="252"/>
        <end position="272"/>
    </location>
</feature>
<evidence type="ECO:0000313" key="9">
    <source>
        <dbReference type="EMBL" id="GLH65703.1"/>
    </source>
</evidence>
<evidence type="ECO:0000256" key="7">
    <source>
        <dbReference type="SAM" id="Phobius"/>
    </source>
</evidence>
<evidence type="ECO:0000256" key="1">
    <source>
        <dbReference type="ARBA" id="ARBA00004141"/>
    </source>
</evidence>
<evidence type="ECO:0000259" key="8">
    <source>
        <dbReference type="PROSITE" id="PS50855"/>
    </source>
</evidence>
<feature type="transmembrane region" description="Helical" evidence="7">
    <location>
        <begin position="316"/>
        <end position="334"/>
    </location>
</feature>
<dbReference type="InterPro" id="IPR036927">
    <property type="entry name" value="Cyt_c_oxase-like_su1_sf"/>
</dbReference>
<dbReference type="PANTHER" id="PTHR10422">
    <property type="entry name" value="CYTOCHROME C OXIDASE SUBUNIT 1"/>
    <property type="match status" value="1"/>
</dbReference>
<organism evidence="9 10">
    <name type="scientific">Geothrix edaphica</name>
    <dbReference type="NCBI Taxonomy" id="2927976"/>
    <lineage>
        <taxon>Bacteria</taxon>
        <taxon>Pseudomonadati</taxon>
        <taxon>Acidobacteriota</taxon>
        <taxon>Holophagae</taxon>
        <taxon>Holophagales</taxon>
        <taxon>Holophagaceae</taxon>
        <taxon>Geothrix</taxon>
    </lineage>
</organism>
<sequence>MTTHAATAQPSYLVDTGKRKGLLAWLTTTDHKRIGVLYLYSMISFFLIAMGVGFVMRLVQLTTFQKLITAQTYNALFTLHGVIMIFLFVIPGLPAVFGNFFLPILIGAKDVAFPRLNLASWYFFMAGAILAVLSLFTGGGAPDTGWSFYAPFSLKTGTNVSLAVFAAFILGFSSMLTGINFITTIHRLRAPGMKWFRMPLMCWALYSTSWIQLLATPIVAITLVLVILERFFGIGIFDPAKGGDPLLYQHLFWIYSHPAVYIMILPAMGAITEIIPTFSKRTIFGYKAIAFSSMAIAGVGSLVWAHHMFTSGMSNLATMLFSLLTMIVAVPSAIKVFNWVGTLYKGSIDFQPPLLFALTFIFLFAIGGLTGVMQGALAINVHIHDTYFIVGHFHYVMFGGTGMGFFAALLYWFPKMFGRMYSKKAIYVSWFPMFIGFNLLYFGMLILGMMGMPRRYYVHLPQFHTMHVVATVGSWLLVLGLLIYFGTLLYALFKGEKAEDNPWGGVTLEWTIASPPIQENFETIPTITHGPYEFEQESK</sequence>
<dbReference type="SUPFAM" id="SSF81442">
    <property type="entry name" value="Cytochrome c oxidase subunit I-like"/>
    <property type="match status" value="1"/>
</dbReference>
<feature type="domain" description="Cytochrome oxidase subunit I profile" evidence="8">
    <location>
        <begin position="19"/>
        <end position="528"/>
    </location>
</feature>
<keyword evidence="6" id="KW-0408">Iron</keyword>
<gene>
    <name evidence="9" type="primary">coxA</name>
    <name evidence="9" type="ORF">GETHED_00670</name>
</gene>
<evidence type="ECO:0000313" key="10">
    <source>
        <dbReference type="Proteomes" id="UP001165044"/>
    </source>
</evidence>
<keyword evidence="10" id="KW-1185">Reference proteome</keyword>
<dbReference type="PROSITE" id="PS00077">
    <property type="entry name" value="COX1_CUB"/>
    <property type="match status" value="1"/>
</dbReference>
<dbReference type="PROSITE" id="PS50855">
    <property type="entry name" value="COX1"/>
    <property type="match status" value="1"/>
</dbReference>
<keyword evidence="6" id="KW-0479">Metal-binding</keyword>
<evidence type="ECO:0000256" key="2">
    <source>
        <dbReference type="ARBA" id="ARBA00022660"/>
    </source>
</evidence>
<keyword evidence="3 6" id="KW-0812">Transmembrane</keyword>
<evidence type="ECO:0000256" key="4">
    <source>
        <dbReference type="ARBA" id="ARBA00022989"/>
    </source>
</evidence>
<protein>
    <submittedName>
        <fullName evidence="9">Cytochrome c oxidase subunit 1</fullName>
    </submittedName>
</protein>
<dbReference type="InterPro" id="IPR000883">
    <property type="entry name" value="Cyt_C_Oxase_1"/>
</dbReference>
<dbReference type="Proteomes" id="UP001165044">
    <property type="component" value="Unassembled WGS sequence"/>
</dbReference>
<feature type="transmembrane region" description="Helical" evidence="7">
    <location>
        <begin position="118"/>
        <end position="140"/>
    </location>
</feature>